<accession>A0ABY2B5A3</accession>
<dbReference type="PANTHER" id="PTHR24189">
    <property type="entry name" value="MYOTROPHIN"/>
    <property type="match status" value="1"/>
</dbReference>
<dbReference type="Gene3D" id="1.25.40.20">
    <property type="entry name" value="Ankyrin repeat-containing domain"/>
    <property type="match status" value="2"/>
</dbReference>
<protein>
    <submittedName>
        <fullName evidence="4">Ankyrin repeat protein</fullName>
    </submittedName>
</protein>
<dbReference type="SUPFAM" id="SSF48403">
    <property type="entry name" value="Ankyrin repeat"/>
    <property type="match status" value="1"/>
</dbReference>
<dbReference type="InterPro" id="IPR036770">
    <property type="entry name" value="Ankyrin_rpt-contain_sf"/>
</dbReference>
<dbReference type="EMBL" id="SLWA01000001">
    <property type="protein sequence ID" value="TCN61290.1"/>
    <property type="molecule type" value="Genomic_DNA"/>
</dbReference>
<evidence type="ECO:0000313" key="5">
    <source>
        <dbReference type="Proteomes" id="UP000295270"/>
    </source>
</evidence>
<evidence type="ECO:0000256" key="2">
    <source>
        <dbReference type="ARBA" id="ARBA00023043"/>
    </source>
</evidence>
<comment type="caution">
    <text evidence="4">The sequence shown here is derived from an EMBL/GenBank/DDBJ whole genome shotgun (WGS) entry which is preliminary data.</text>
</comment>
<keyword evidence="1" id="KW-0677">Repeat</keyword>
<reference evidence="4 5" key="1">
    <citation type="journal article" date="2015" name="Stand. Genomic Sci.">
        <title>Genomic Encyclopedia of Bacterial and Archaeal Type Strains, Phase III: the genomes of soil and plant-associated and newly described type strains.</title>
        <authorList>
            <person name="Whitman W.B."/>
            <person name="Woyke T."/>
            <person name="Klenk H.P."/>
            <person name="Zhou Y."/>
            <person name="Lilburn T.G."/>
            <person name="Beck B.J."/>
            <person name="De Vos P."/>
            <person name="Vandamme P."/>
            <person name="Eisen J.A."/>
            <person name="Garrity G."/>
            <person name="Hugenholtz P."/>
            <person name="Kyrpides N.C."/>
        </authorList>
    </citation>
    <scope>NUCLEOTIDE SEQUENCE [LARGE SCALE GENOMIC DNA]</scope>
    <source>
        <strain evidence="4 5">P5626</strain>
    </source>
</reference>
<evidence type="ECO:0000256" key="3">
    <source>
        <dbReference type="PROSITE-ProRule" id="PRU00023"/>
    </source>
</evidence>
<organism evidence="4 5">
    <name type="scientific">Flavobacterium circumlabens</name>
    <dbReference type="NCBI Taxonomy" id="2133765"/>
    <lineage>
        <taxon>Bacteria</taxon>
        <taxon>Pseudomonadati</taxon>
        <taxon>Bacteroidota</taxon>
        <taxon>Flavobacteriia</taxon>
        <taxon>Flavobacteriales</taxon>
        <taxon>Flavobacteriaceae</taxon>
        <taxon>Flavobacterium</taxon>
    </lineage>
</organism>
<keyword evidence="2 3" id="KW-0040">ANK repeat</keyword>
<dbReference type="InterPro" id="IPR002110">
    <property type="entry name" value="Ankyrin_rpt"/>
</dbReference>
<dbReference type="SMART" id="SM00248">
    <property type="entry name" value="ANK"/>
    <property type="match status" value="4"/>
</dbReference>
<keyword evidence="5" id="KW-1185">Reference proteome</keyword>
<evidence type="ECO:0000256" key="1">
    <source>
        <dbReference type="ARBA" id="ARBA00022737"/>
    </source>
</evidence>
<gene>
    <name evidence="4" type="ORF">EV142_101879</name>
</gene>
<dbReference type="PROSITE" id="PS50088">
    <property type="entry name" value="ANK_REPEAT"/>
    <property type="match status" value="1"/>
</dbReference>
<proteinExistence type="predicted"/>
<name>A0ABY2B5A3_9FLAO</name>
<evidence type="ECO:0000313" key="4">
    <source>
        <dbReference type="EMBL" id="TCN61290.1"/>
    </source>
</evidence>
<sequence length="395" mass="44799">MQMQTQNQIENFLFQGKFDEARESLNNGENFNGQYLQNNFSQITAKIIEAKEMDFIDRLIKAGFIETDIYELDSFDKSIFNSLSRNIKNDAESISFFKEIMSKVDNSNDEISDQTLLGYCIEKEAVPEVIKSLIEDFGCNAQYKNNAQENFIHKIVNNYSLNAEKGQEYIKILLENGVDINEKNVVGTTPLMYAVKRNKKEYIPLLLENGADPNETDNQQNSSFYYAVGEQFSIPMYELLAASSSANFNTINKDGRTLLTEFIRMMSDSEHDLNSLQRLFSDGADLNHCAQYYGNPKSGLDYIAEKKSGILKSVLDSGFINVNEQDNQGNTILHKVCAYNVNYDAEAAKEIYRKVKLLLEIGADKDITNDKDENALTLASTDNLKIKTVELLMKA</sequence>
<dbReference type="InterPro" id="IPR050745">
    <property type="entry name" value="Multifunctional_regulatory"/>
</dbReference>
<dbReference type="PANTHER" id="PTHR24189:SF50">
    <property type="entry name" value="ANKYRIN REPEAT AND SOCS BOX PROTEIN 2"/>
    <property type="match status" value="1"/>
</dbReference>
<dbReference type="Pfam" id="PF12796">
    <property type="entry name" value="Ank_2"/>
    <property type="match status" value="1"/>
</dbReference>
<dbReference type="PROSITE" id="PS50297">
    <property type="entry name" value="ANK_REP_REGION"/>
    <property type="match status" value="1"/>
</dbReference>
<dbReference type="Proteomes" id="UP000295270">
    <property type="component" value="Unassembled WGS sequence"/>
</dbReference>
<feature type="repeat" description="ANK" evidence="3">
    <location>
        <begin position="186"/>
        <end position="218"/>
    </location>
</feature>